<keyword evidence="9" id="KW-1185">Reference proteome</keyword>
<feature type="domain" description="Creatinase N-terminal" evidence="7">
    <location>
        <begin position="8"/>
        <end position="131"/>
    </location>
</feature>
<accession>A0A517Z7U4</accession>
<dbReference type="InterPro" id="IPR050659">
    <property type="entry name" value="Peptidase_M24B"/>
</dbReference>
<dbReference type="SUPFAM" id="SSF55920">
    <property type="entry name" value="Creatinase/aminopeptidase"/>
    <property type="match status" value="1"/>
</dbReference>
<evidence type="ECO:0000256" key="3">
    <source>
        <dbReference type="ARBA" id="ARBA00022801"/>
    </source>
</evidence>
<dbReference type="AlphaFoldDB" id="A0A517Z7U4"/>
<evidence type="ECO:0000256" key="5">
    <source>
        <dbReference type="RuleBase" id="RU000590"/>
    </source>
</evidence>
<reference evidence="8 9" key="1">
    <citation type="submission" date="2019-02" db="EMBL/GenBank/DDBJ databases">
        <title>Deep-cultivation of Planctomycetes and their phenomic and genomic characterization uncovers novel biology.</title>
        <authorList>
            <person name="Wiegand S."/>
            <person name="Jogler M."/>
            <person name="Boedeker C."/>
            <person name="Pinto D."/>
            <person name="Vollmers J."/>
            <person name="Rivas-Marin E."/>
            <person name="Kohn T."/>
            <person name="Peeters S.H."/>
            <person name="Heuer A."/>
            <person name="Rast P."/>
            <person name="Oberbeckmann S."/>
            <person name="Bunk B."/>
            <person name="Jeske O."/>
            <person name="Meyerdierks A."/>
            <person name="Storesund J.E."/>
            <person name="Kallscheuer N."/>
            <person name="Luecker S."/>
            <person name="Lage O.M."/>
            <person name="Pohl T."/>
            <person name="Merkel B.J."/>
            <person name="Hornburger P."/>
            <person name="Mueller R.-W."/>
            <person name="Bruemmer F."/>
            <person name="Labrenz M."/>
            <person name="Spormann A.M."/>
            <person name="Op den Camp H."/>
            <person name="Overmann J."/>
            <person name="Amann R."/>
            <person name="Jetten M.S.M."/>
            <person name="Mascher T."/>
            <person name="Medema M.H."/>
            <person name="Devos D.P."/>
            <person name="Kaster A.-K."/>
            <person name="Ovreas L."/>
            <person name="Rohde M."/>
            <person name="Galperin M.Y."/>
            <person name="Jogler C."/>
        </authorList>
    </citation>
    <scope>NUCLEOTIDE SEQUENCE [LARGE SCALE GENOMIC DNA]</scope>
    <source>
        <strain evidence="8 9">Mal4</strain>
    </source>
</reference>
<dbReference type="InterPro" id="IPR036005">
    <property type="entry name" value="Creatinase/aminopeptidase-like"/>
</dbReference>
<dbReference type="PANTHER" id="PTHR46112">
    <property type="entry name" value="AMINOPEPTIDASE"/>
    <property type="match status" value="1"/>
</dbReference>
<evidence type="ECO:0000259" key="6">
    <source>
        <dbReference type="Pfam" id="PF00557"/>
    </source>
</evidence>
<dbReference type="EC" id="3.4.-.-" evidence="8"/>
<evidence type="ECO:0000313" key="8">
    <source>
        <dbReference type="EMBL" id="QDU38548.1"/>
    </source>
</evidence>
<evidence type="ECO:0000256" key="1">
    <source>
        <dbReference type="ARBA" id="ARBA00022670"/>
    </source>
</evidence>
<gene>
    <name evidence="8" type="ORF">Mal4_28770</name>
</gene>
<sequence length="370" mass="40771">MSDRFEARRKKLLRLLRDEGLPAMLVTAEKNVSYLTGFTGDSSYLLLGRDLAVVISDSRYTTQLKEECPTLDAVIRKTDVSLPQAAARVLRKAKLSQLAFEGQNVTFELHQKLADNLAQVELVPLNGRIESDLRAIKDADEINELRLAVQFAARGFEFLKATLTHGMTEREISHDLEHAMRRFGAEGVSFTPIIAVGDRAALPHYHPGDLKVEESPILLTDWGAQTRSGYRSDLTRVLVTGRPTAKLEKVYNVVLEAQQRAIAAIGPGVVCRDVDKAARETIHNAGYGKRFGHGLGHGIGLDIHEQPRLAPVSETILQPGMVVTVEPGIYLPGWGGVRIEDDVLVTRDGHEVLSNSVPNEFEQAFVDLGN</sequence>
<evidence type="ECO:0000256" key="4">
    <source>
        <dbReference type="ARBA" id="ARBA00023049"/>
    </source>
</evidence>
<dbReference type="GO" id="GO:0008237">
    <property type="term" value="F:metallopeptidase activity"/>
    <property type="evidence" value="ECO:0007669"/>
    <property type="project" value="UniProtKB-KW"/>
</dbReference>
<evidence type="ECO:0000259" key="7">
    <source>
        <dbReference type="Pfam" id="PF01321"/>
    </source>
</evidence>
<dbReference type="GO" id="GO:0046872">
    <property type="term" value="F:metal ion binding"/>
    <property type="evidence" value="ECO:0007669"/>
    <property type="project" value="UniProtKB-KW"/>
</dbReference>
<keyword evidence="2 5" id="KW-0479">Metal-binding</keyword>
<feature type="domain" description="Peptidase M24" evidence="6">
    <location>
        <begin position="144"/>
        <end position="346"/>
    </location>
</feature>
<dbReference type="InterPro" id="IPR029149">
    <property type="entry name" value="Creatin/AminoP/Spt16_N"/>
</dbReference>
<comment type="similarity">
    <text evidence="5">Belongs to the peptidase M24B family.</text>
</comment>
<organism evidence="8 9">
    <name type="scientific">Maioricimonas rarisocia</name>
    <dbReference type="NCBI Taxonomy" id="2528026"/>
    <lineage>
        <taxon>Bacteria</taxon>
        <taxon>Pseudomonadati</taxon>
        <taxon>Planctomycetota</taxon>
        <taxon>Planctomycetia</taxon>
        <taxon>Planctomycetales</taxon>
        <taxon>Planctomycetaceae</taxon>
        <taxon>Maioricimonas</taxon>
    </lineage>
</organism>
<dbReference type="Gene3D" id="3.40.350.10">
    <property type="entry name" value="Creatinase/prolidase N-terminal domain"/>
    <property type="match status" value="1"/>
</dbReference>
<dbReference type="PROSITE" id="PS00491">
    <property type="entry name" value="PROLINE_PEPTIDASE"/>
    <property type="match status" value="1"/>
</dbReference>
<keyword evidence="3 8" id="KW-0378">Hydrolase</keyword>
<dbReference type="Pfam" id="PF00557">
    <property type="entry name" value="Peptidase_M24"/>
    <property type="match status" value="1"/>
</dbReference>
<proteinExistence type="inferred from homology"/>
<dbReference type="InterPro" id="IPR001131">
    <property type="entry name" value="Peptidase_M24B_aminopep-P_CS"/>
</dbReference>
<dbReference type="OrthoDB" id="9806388at2"/>
<dbReference type="InterPro" id="IPR000994">
    <property type="entry name" value="Pept_M24"/>
</dbReference>
<keyword evidence="4" id="KW-0482">Metalloprotease</keyword>
<name>A0A517Z7U4_9PLAN</name>
<dbReference type="EMBL" id="CP036275">
    <property type="protein sequence ID" value="QDU38548.1"/>
    <property type="molecule type" value="Genomic_DNA"/>
</dbReference>
<keyword evidence="1" id="KW-0645">Protease</keyword>
<dbReference type="GO" id="GO:0006508">
    <property type="term" value="P:proteolysis"/>
    <property type="evidence" value="ECO:0007669"/>
    <property type="project" value="UniProtKB-KW"/>
</dbReference>
<dbReference type="Gene3D" id="3.90.230.10">
    <property type="entry name" value="Creatinase/methionine aminopeptidase superfamily"/>
    <property type="match status" value="1"/>
</dbReference>
<dbReference type="Proteomes" id="UP000320496">
    <property type="component" value="Chromosome"/>
</dbReference>
<dbReference type="InterPro" id="IPR000587">
    <property type="entry name" value="Creatinase_N"/>
</dbReference>
<dbReference type="Pfam" id="PF01321">
    <property type="entry name" value="Creatinase_N"/>
    <property type="match status" value="1"/>
</dbReference>
<evidence type="ECO:0000313" key="9">
    <source>
        <dbReference type="Proteomes" id="UP000320496"/>
    </source>
</evidence>
<protein>
    <submittedName>
        <fullName evidence="8">Putative peptidase</fullName>
        <ecNumber evidence="8">3.4.-.-</ecNumber>
    </submittedName>
</protein>
<dbReference type="RefSeq" id="WP_145369817.1">
    <property type="nucleotide sequence ID" value="NZ_CP036275.1"/>
</dbReference>
<evidence type="ECO:0000256" key="2">
    <source>
        <dbReference type="ARBA" id="ARBA00022723"/>
    </source>
</evidence>
<dbReference type="SUPFAM" id="SSF53092">
    <property type="entry name" value="Creatinase/prolidase N-terminal domain"/>
    <property type="match status" value="1"/>
</dbReference>
<dbReference type="KEGG" id="mri:Mal4_28770"/>
<dbReference type="PANTHER" id="PTHR46112:SF3">
    <property type="entry name" value="AMINOPEPTIDASE YPDF"/>
    <property type="match status" value="1"/>
</dbReference>